<dbReference type="Pfam" id="PF24071">
    <property type="entry name" value="Phage_zn_bind_3"/>
    <property type="match status" value="1"/>
</dbReference>
<protein>
    <recommendedName>
        <fullName evidence="1">C2H2-type domain-containing protein</fullName>
    </recommendedName>
</protein>
<dbReference type="EMBL" id="BAAAGU010000009">
    <property type="protein sequence ID" value="GAA0637476.1"/>
    <property type="molecule type" value="Genomic_DNA"/>
</dbReference>
<evidence type="ECO:0000313" key="2">
    <source>
        <dbReference type="EMBL" id="GAA0637476.1"/>
    </source>
</evidence>
<sequence>MPTPNTPLPPNALRHPKCGNWWTGQTRAHCPACCRTFSCDSAADKHRVGRHGIDRHCVDPATVGLVAVDKPYGVLWQNPGGDPWFNGPSIREAAADDRRWWTDKHAGDNQ</sequence>
<proteinExistence type="predicted"/>
<comment type="caution">
    <text evidence="2">The sequence shown here is derived from an EMBL/GenBank/DDBJ whole genome shotgun (WGS) entry which is preliminary data.</text>
</comment>
<gene>
    <name evidence="2" type="ORF">GCM10009535_12340</name>
</gene>
<feature type="domain" description="C2H2-type" evidence="1">
    <location>
        <begin position="30"/>
        <end position="51"/>
    </location>
</feature>
<dbReference type="InterPro" id="IPR058158">
    <property type="entry name" value="Phage_zn-bd_3"/>
</dbReference>
<evidence type="ECO:0000313" key="3">
    <source>
        <dbReference type="Proteomes" id="UP001500724"/>
    </source>
</evidence>
<evidence type="ECO:0000259" key="1">
    <source>
        <dbReference type="PROSITE" id="PS00028"/>
    </source>
</evidence>
<dbReference type="Proteomes" id="UP001500724">
    <property type="component" value="Unassembled WGS sequence"/>
</dbReference>
<organism evidence="2 3">
    <name type="scientific">Streptomyces thermocarboxydovorans</name>
    <dbReference type="NCBI Taxonomy" id="59298"/>
    <lineage>
        <taxon>Bacteria</taxon>
        <taxon>Bacillati</taxon>
        <taxon>Actinomycetota</taxon>
        <taxon>Actinomycetes</taxon>
        <taxon>Kitasatosporales</taxon>
        <taxon>Streptomycetaceae</taxon>
        <taxon>Streptomyces</taxon>
    </lineage>
</organism>
<dbReference type="InterPro" id="IPR013087">
    <property type="entry name" value="Znf_C2H2_type"/>
</dbReference>
<dbReference type="RefSeq" id="WP_343998337.1">
    <property type="nucleotide sequence ID" value="NZ_BAAAGU010000009.1"/>
</dbReference>
<accession>A0ABN1HBZ5</accession>
<name>A0ABN1HBZ5_9ACTN</name>
<reference evidence="2 3" key="1">
    <citation type="journal article" date="2019" name="Int. J. Syst. Evol. Microbiol.">
        <title>The Global Catalogue of Microorganisms (GCM) 10K type strain sequencing project: providing services to taxonomists for standard genome sequencing and annotation.</title>
        <authorList>
            <consortium name="The Broad Institute Genomics Platform"/>
            <consortium name="The Broad Institute Genome Sequencing Center for Infectious Disease"/>
            <person name="Wu L."/>
            <person name="Ma J."/>
        </authorList>
    </citation>
    <scope>NUCLEOTIDE SEQUENCE [LARGE SCALE GENOMIC DNA]</scope>
    <source>
        <strain evidence="2 3">JCM 10367</strain>
    </source>
</reference>
<dbReference type="PROSITE" id="PS00028">
    <property type="entry name" value="ZINC_FINGER_C2H2_1"/>
    <property type="match status" value="1"/>
</dbReference>
<keyword evidence="3" id="KW-1185">Reference proteome</keyword>